<dbReference type="EMBL" id="JAACJK010000163">
    <property type="protein sequence ID" value="KAF5326327.1"/>
    <property type="molecule type" value="Genomic_DNA"/>
</dbReference>
<comment type="similarity">
    <text evidence="2">Belongs to the RRP12 family.</text>
</comment>
<dbReference type="InterPro" id="IPR052087">
    <property type="entry name" value="RRP12"/>
</dbReference>
<name>A0A8H5BMZ3_9AGAR</name>
<dbReference type="Pfam" id="PF25772">
    <property type="entry name" value="HEAT_RRP12_N"/>
    <property type="match status" value="1"/>
</dbReference>
<dbReference type="GO" id="GO:0005634">
    <property type="term" value="C:nucleus"/>
    <property type="evidence" value="ECO:0007669"/>
    <property type="project" value="UniProtKB-SubCell"/>
</dbReference>
<evidence type="ECO:0000256" key="3">
    <source>
        <dbReference type="ARBA" id="ARBA00023242"/>
    </source>
</evidence>
<evidence type="ECO:0000259" key="6">
    <source>
        <dbReference type="Pfam" id="PF25772"/>
    </source>
</evidence>
<feature type="compositionally biased region" description="Acidic residues" evidence="4">
    <location>
        <begin position="1176"/>
        <end position="1185"/>
    </location>
</feature>
<keyword evidence="8" id="KW-1185">Reference proteome</keyword>
<dbReference type="Pfam" id="PF08161">
    <property type="entry name" value="RRP12_HEAT"/>
    <property type="match status" value="1"/>
</dbReference>
<evidence type="ECO:0000313" key="7">
    <source>
        <dbReference type="EMBL" id="KAF5326327.1"/>
    </source>
</evidence>
<evidence type="ECO:0000259" key="5">
    <source>
        <dbReference type="Pfam" id="PF08161"/>
    </source>
</evidence>
<feature type="compositionally biased region" description="Acidic residues" evidence="4">
    <location>
        <begin position="1044"/>
        <end position="1055"/>
    </location>
</feature>
<feature type="compositionally biased region" description="Basic and acidic residues" evidence="4">
    <location>
        <begin position="1111"/>
        <end position="1121"/>
    </location>
</feature>
<dbReference type="Gene3D" id="1.25.10.10">
    <property type="entry name" value="Leucine-rich Repeat Variant"/>
    <property type="match status" value="2"/>
</dbReference>
<feature type="region of interest" description="Disordered" evidence="4">
    <location>
        <begin position="1149"/>
        <end position="1213"/>
    </location>
</feature>
<evidence type="ECO:0000256" key="2">
    <source>
        <dbReference type="ARBA" id="ARBA00007690"/>
    </source>
</evidence>
<evidence type="ECO:0000256" key="4">
    <source>
        <dbReference type="SAM" id="MobiDB-lite"/>
    </source>
</evidence>
<feature type="region of interest" description="Disordered" evidence="4">
    <location>
        <begin position="1006"/>
        <end position="1121"/>
    </location>
</feature>
<feature type="domain" description="RRP12 N-terminal HEAT" evidence="6">
    <location>
        <begin position="18"/>
        <end position="267"/>
    </location>
</feature>
<dbReference type="InterPro" id="IPR016024">
    <property type="entry name" value="ARM-type_fold"/>
</dbReference>
<comment type="caution">
    <text evidence="7">The sequence shown here is derived from an EMBL/GenBank/DDBJ whole genome shotgun (WGS) entry which is preliminary data.</text>
</comment>
<dbReference type="InterPro" id="IPR011989">
    <property type="entry name" value="ARM-like"/>
</dbReference>
<feature type="compositionally biased region" description="Polar residues" evidence="4">
    <location>
        <begin position="1090"/>
        <end position="1100"/>
    </location>
</feature>
<comment type="subcellular location">
    <subcellularLocation>
        <location evidence="1">Nucleus</location>
    </subcellularLocation>
</comment>
<protein>
    <recommendedName>
        <fullName evidence="9">Ribosomal RNA-processing protein 12-like conserved domain-containing protein</fullName>
    </recommendedName>
</protein>
<dbReference type="InterPro" id="IPR012978">
    <property type="entry name" value="HEAT_RRP12"/>
</dbReference>
<dbReference type="AlphaFoldDB" id="A0A8H5BMZ3"/>
<sequence length="1245" mass="136013">MEEALSKIRPHVTSSLAHQKTPATLLAALESTFTEQKTERTPTAYFAALLTTLDGTIQRKDLSLNDGDMLPAELYLLAFIVPFVSSPIIRANLNTILSLTAPLFPALNPHAPALRSQLSLYQGVLMAMDRAQIEAQGIRQAFASILQLCTDPRPKVRKKAVEVVHDVIAHPPAPLSVHPYSQRVADWTTTNLLEANANPIAKTKGSKQQVSSGADTAIHLLALLRQVLPYLPPTSLPSLTKQLIDLPRLGHVYLTQSSYSLLAEIFTLPLEDPASSFGEQLPSVLKVLLSSTPPKSDHTVAPSWVLTIGEAMFAYSQIQINPDACTVQLPKVWKNVATFLESSDAETRKATAGGLSKIAQCFTAEYCAQEVAKNDPNSPIRKIISQVSGALDSVAHARAIPEVLSIITALIWNLRHRASKTSATAAEPLLLHLIKRVADLRTQKSFEYKEAADLTLGMAMHVLGPHVLLEALPLNLEPASRQPGEEPKAFLLPLLSQAHPSPLSHFISYFVPLSEKMFDLQQTAESQGRQSEAKVWNVLVGQVWSGLVGYCWGTPDIKESLNPTFSQLLSQVLYSQAELRPAILRALKVIVDSTKAIAEGDFEKCPTTTTTVGDARVNLDFLRTQGESWLAVLFNVFGSVDKNARGMVGDVITSWASVCGEQEINKAYGKVIQLFKTNLAKTQQETARPNNTAQSENANLTATAQDILILLLPYMSASDAGSLFELCMAPEVLSGKDNGIQKRGYKILAKLVEGGKIAPSSEEVLKRLDELVDGLLPAAKKDRFTLLSLLVDRLESTSLHVIPMLIPEAVLGTKEPSEKSRNAAFDLVVSMGKKMNSGGVVKRSMMDGMDEEDAPDAVASIDEFITMMAGGLAGASPHMISASVTAISRLVFEFKDSMSTKMHDELLQTLMVFLTSANREIVKSTIGYIKLAIHTLPVEILRPHLKDLVVTLLAWSHDHKNHFKVKVRHIFERMLRRFSFDEVYACAADQEAGKVLVNIKKRKDRAKRKRAARADGSDDDEGPSAPKAAAGDAFEDVLYGSESELGDDDDDDEEMAPAQSTSKGRKAPAASNAGVRLRVDNDEPMDLLHNISSKVTSASNTRRRKPGQEAAHFKTDDDTGRMVIDEEGDEEEDNAHLDVAGTAYKESMTSVDGFTRGPNGKIKFNKDTKKRRREEAEDVVMEDVEAAPKAKKNKKKAEPRLGHEFKAKKAGGDIKKNGVDPYAYLSLGDAAKRQKKGKLGVTGKR</sequence>
<organism evidence="7 8">
    <name type="scientific">Ephemerocybe angulata</name>
    <dbReference type="NCBI Taxonomy" id="980116"/>
    <lineage>
        <taxon>Eukaryota</taxon>
        <taxon>Fungi</taxon>
        <taxon>Dikarya</taxon>
        <taxon>Basidiomycota</taxon>
        <taxon>Agaricomycotina</taxon>
        <taxon>Agaricomycetes</taxon>
        <taxon>Agaricomycetidae</taxon>
        <taxon>Agaricales</taxon>
        <taxon>Agaricineae</taxon>
        <taxon>Psathyrellaceae</taxon>
        <taxon>Ephemerocybe</taxon>
    </lineage>
</organism>
<feature type="compositionally biased region" description="Basic and acidic residues" evidence="4">
    <location>
        <begin position="1196"/>
        <end position="1213"/>
    </location>
</feature>
<evidence type="ECO:0000313" key="8">
    <source>
        <dbReference type="Proteomes" id="UP000541558"/>
    </source>
</evidence>
<dbReference type="InterPro" id="IPR057860">
    <property type="entry name" value="HEAT_RRP12_N"/>
</dbReference>
<gene>
    <name evidence="7" type="ORF">D9611_000029</name>
</gene>
<dbReference type="SUPFAM" id="SSF48371">
    <property type="entry name" value="ARM repeat"/>
    <property type="match status" value="1"/>
</dbReference>
<dbReference type="OrthoDB" id="2192888at2759"/>
<feature type="domain" description="RRP12 HEAT" evidence="5">
    <location>
        <begin position="342"/>
        <end position="639"/>
    </location>
</feature>
<dbReference type="Proteomes" id="UP000541558">
    <property type="component" value="Unassembled WGS sequence"/>
</dbReference>
<keyword evidence="3" id="KW-0539">Nucleus</keyword>
<dbReference type="PANTHER" id="PTHR48287:SF1">
    <property type="entry name" value="ARM REPEAT SUPERFAMILY PROTEIN"/>
    <property type="match status" value="1"/>
</dbReference>
<evidence type="ECO:0000256" key="1">
    <source>
        <dbReference type="ARBA" id="ARBA00004123"/>
    </source>
</evidence>
<evidence type="ECO:0008006" key="9">
    <source>
        <dbReference type="Google" id="ProtNLM"/>
    </source>
</evidence>
<accession>A0A8H5BMZ3</accession>
<proteinExistence type="inferred from homology"/>
<dbReference type="PANTHER" id="PTHR48287">
    <property type="entry name" value="ARM REPEAT SUPERFAMILY PROTEIN"/>
    <property type="match status" value="1"/>
</dbReference>
<reference evidence="7 8" key="1">
    <citation type="journal article" date="2020" name="ISME J.">
        <title>Uncovering the hidden diversity of litter-decomposition mechanisms in mushroom-forming fungi.</title>
        <authorList>
            <person name="Floudas D."/>
            <person name="Bentzer J."/>
            <person name="Ahren D."/>
            <person name="Johansson T."/>
            <person name="Persson P."/>
            <person name="Tunlid A."/>
        </authorList>
    </citation>
    <scope>NUCLEOTIDE SEQUENCE [LARGE SCALE GENOMIC DNA]</scope>
    <source>
        <strain evidence="7 8">CBS 175.51</strain>
    </source>
</reference>